<dbReference type="OrthoDB" id="9786288at2"/>
<evidence type="ECO:0000313" key="10">
    <source>
        <dbReference type="EMBL" id="ORW18222.1"/>
    </source>
</evidence>
<sequence length="353" mass="37237">MSVIAGVFGALPPHRYSQAEITDQIVEFPGLKEHEGIVRRLHAAAKVNSRHLVLPLERYPSLTDFGEANEIFIEHAVELGCEALLAALDEAGLRPQDIDMIATTTVTGVAVPSLDARIAGRLGLRADVRRMPLFGLGCAAGAAGVGCLHDYLRGAPDGVAVLVSVELCSLTFPAVKPTVSGLVGTAMFGDGAAAVVAVGDRRADRLNPSGPDIVDSHSRLYPESLHIMGWNVSSAGLHLVMSPELTNFIDRYLADDVSRFLGAHGLTNDDVGAWVAHPGGPKVINAIGNSLELPPDALELTWRSLGEIANLSSASVLHILRDTIAKPPPGGSPGLMLAMGPGFSSELVLLRWR</sequence>
<keyword evidence="5" id="KW-0276">Fatty acid metabolism</keyword>
<evidence type="ECO:0000256" key="2">
    <source>
        <dbReference type="ARBA" id="ARBA00005531"/>
    </source>
</evidence>
<evidence type="ECO:0000256" key="7">
    <source>
        <dbReference type="PIRSR" id="PIRSR000451-1"/>
    </source>
</evidence>
<dbReference type="RefSeq" id="WP_047323494.1">
    <property type="nucleotide sequence ID" value="NZ_JACKSS010000103.1"/>
</dbReference>
<dbReference type="FunFam" id="3.40.47.10:FF:000053">
    <property type="entry name" value="Alpha-pyrone synthesis polyketide synthase"/>
    <property type="match status" value="1"/>
</dbReference>
<gene>
    <name evidence="10" type="ORF">AWC17_11180</name>
</gene>
<evidence type="ECO:0000256" key="4">
    <source>
        <dbReference type="ARBA" id="ARBA00022679"/>
    </source>
</evidence>
<evidence type="ECO:0000313" key="11">
    <source>
        <dbReference type="Proteomes" id="UP000193781"/>
    </source>
</evidence>
<comment type="subunit">
    <text evidence="3">Homodimer.</text>
</comment>
<comment type="pathway">
    <text evidence="1">Lipid metabolism; fatty acid biosynthesis.</text>
</comment>
<dbReference type="CDD" id="cd00831">
    <property type="entry name" value="CHS_like"/>
    <property type="match status" value="1"/>
</dbReference>
<feature type="domain" description="Chalcone/stilbene synthase C-terminal" evidence="9">
    <location>
        <begin position="215"/>
        <end position="351"/>
    </location>
</feature>
<evidence type="ECO:0000256" key="6">
    <source>
        <dbReference type="ARBA" id="ARBA00023315"/>
    </source>
</evidence>
<dbReference type="Pfam" id="PF02797">
    <property type="entry name" value="Chal_sti_synt_C"/>
    <property type="match status" value="1"/>
</dbReference>
<evidence type="ECO:0000256" key="5">
    <source>
        <dbReference type="ARBA" id="ARBA00022832"/>
    </source>
</evidence>
<dbReference type="InterPro" id="IPR016039">
    <property type="entry name" value="Thiolase-like"/>
</dbReference>
<dbReference type="Proteomes" id="UP000193781">
    <property type="component" value="Unassembled WGS sequence"/>
</dbReference>
<dbReference type="UniPathway" id="UPA00094"/>
<keyword evidence="4" id="KW-0808">Transferase</keyword>
<evidence type="ECO:0000259" key="8">
    <source>
        <dbReference type="Pfam" id="PF00195"/>
    </source>
</evidence>
<dbReference type="GO" id="GO:0016747">
    <property type="term" value="F:acyltransferase activity, transferring groups other than amino-acyl groups"/>
    <property type="evidence" value="ECO:0007669"/>
    <property type="project" value="InterPro"/>
</dbReference>
<evidence type="ECO:0000256" key="3">
    <source>
        <dbReference type="ARBA" id="ARBA00011738"/>
    </source>
</evidence>
<dbReference type="EMBL" id="LQPH01000148">
    <property type="protein sequence ID" value="ORW18222.1"/>
    <property type="molecule type" value="Genomic_DNA"/>
</dbReference>
<dbReference type="InterPro" id="IPR011141">
    <property type="entry name" value="Polyketide_synthase_type-III"/>
</dbReference>
<dbReference type="SUPFAM" id="SSF53901">
    <property type="entry name" value="Thiolase-like"/>
    <property type="match status" value="1"/>
</dbReference>
<comment type="caution">
    <text evidence="10">The sequence shown here is derived from an EMBL/GenBank/DDBJ whole genome shotgun (WGS) entry which is preliminary data.</text>
</comment>
<dbReference type="PANTHER" id="PTHR11877:SF99">
    <property type="entry name" value="1,3,6,8-TETRAHYDROXYNAPHTHALENE SYNTHASE"/>
    <property type="match status" value="1"/>
</dbReference>
<feature type="active site" description="Acyl-thioester intermediate" evidence="7">
    <location>
        <position position="138"/>
    </location>
</feature>
<evidence type="ECO:0000259" key="9">
    <source>
        <dbReference type="Pfam" id="PF02797"/>
    </source>
</evidence>
<feature type="domain" description="Chalcone/stilbene synthase N-terminal" evidence="8">
    <location>
        <begin position="36"/>
        <end position="197"/>
    </location>
</feature>
<proteinExistence type="inferred from homology"/>
<dbReference type="InterPro" id="IPR012328">
    <property type="entry name" value="Chalcone/stilbene_synt_C"/>
</dbReference>
<protein>
    <submittedName>
        <fullName evidence="10">Polyketide synthase</fullName>
    </submittedName>
</protein>
<accession>A0A1X1Z4G2</accession>
<dbReference type="PIRSF" id="PIRSF000451">
    <property type="entry name" value="PKS_III"/>
    <property type="match status" value="1"/>
</dbReference>
<name>A0A1X1Z4G2_9MYCO</name>
<keyword evidence="6" id="KW-0012">Acyltransferase</keyword>
<dbReference type="Pfam" id="PF00195">
    <property type="entry name" value="Chal_sti_synt_N"/>
    <property type="match status" value="1"/>
</dbReference>
<dbReference type="AlphaFoldDB" id="A0A1X1Z4G2"/>
<dbReference type="InterPro" id="IPR001099">
    <property type="entry name" value="Chalcone/stilbene_synt_N"/>
</dbReference>
<dbReference type="GO" id="GO:0030639">
    <property type="term" value="P:polyketide biosynthetic process"/>
    <property type="evidence" value="ECO:0007669"/>
    <property type="project" value="TreeGrafter"/>
</dbReference>
<keyword evidence="11" id="KW-1185">Reference proteome</keyword>
<comment type="similarity">
    <text evidence="2">Belongs to the thiolase-like superfamily. Chalcone/stilbene synthases family.</text>
</comment>
<dbReference type="PANTHER" id="PTHR11877">
    <property type="entry name" value="HYDROXYMETHYLGLUTARYL-COA SYNTHASE"/>
    <property type="match status" value="1"/>
</dbReference>
<evidence type="ECO:0000256" key="1">
    <source>
        <dbReference type="ARBA" id="ARBA00005194"/>
    </source>
</evidence>
<dbReference type="STRING" id="244292.ABW17_20535"/>
<reference evidence="10 11" key="1">
    <citation type="submission" date="2016-01" db="EMBL/GenBank/DDBJ databases">
        <title>The new phylogeny of the genus Mycobacterium.</title>
        <authorList>
            <person name="Tarcisio F."/>
            <person name="Conor M."/>
            <person name="Antonella G."/>
            <person name="Elisabetta G."/>
            <person name="Giulia F.S."/>
            <person name="Sara T."/>
            <person name="Anna F."/>
            <person name="Clotilde B."/>
            <person name="Roberto B."/>
            <person name="Veronica D.S."/>
            <person name="Fabio R."/>
            <person name="Monica P."/>
            <person name="Olivier J."/>
            <person name="Enrico T."/>
            <person name="Nicola S."/>
        </authorList>
    </citation>
    <scope>NUCLEOTIDE SEQUENCE [LARGE SCALE GENOMIC DNA]</scope>
    <source>
        <strain evidence="10 11">DSM 44803</strain>
    </source>
</reference>
<organism evidence="10 11">
    <name type="scientific">Mycobacterium nebraskense</name>
    <dbReference type="NCBI Taxonomy" id="244292"/>
    <lineage>
        <taxon>Bacteria</taxon>
        <taxon>Bacillati</taxon>
        <taxon>Actinomycetota</taxon>
        <taxon>Actinomycetes</taxon>
        <taxon>Mycobacteriales</taxon>
        <taxon>Mycobacteriaceae</taxon>
        <taxon>Mycobacterium</taxon>
    </lineage>
</organism>
<dbReference type="Gene3D" id="3.40.47.10">
    <property type="match status" value="2"/>
</dbReference>
<keyword evidence="5" id="KW-0443">Lipid metabolism</keyword>
<dbReference type="GO" id="GO:0006633">
    <property type="term" value="P:fatty acid biosynthetic process"/>
    <property type="evidence" value="ECO:0007669"/>
    <property type="project" value="UniProtKB-UniPathway"/>
</dbReference>